<evidence type="ECO:0000313" key="3">
    <source>
        <dbReference type="Proteomes" id="UP000825933"/>
    </source>
</evidence>
<evidence type="ECO:0000259" key="1">
    <source>
        <dbReference type="Pfam" id="PF00535"/>
    </source>
</evidence>
<dbReference type="PANTHER" id="PTHR43179:SF7">
    <property type="entry name" value="RHAMNOSYLTRANSFERASE WBBL"/>
    <property type="match status" value="1"/>
</dbReference>
<dbReference type="GO" id="GO:0016757">
    <property type="term" value="F:glycosyltransferase activity"/>
    <property type="evidence" value="ECO:0007669"/>
    <property type="project" value="UniProtKB-KW"/>
</dbReference>
<gene>
    <name evidence="2" type="ORF">K8N75_13635</name>
</gene>
<sequence length="607" mass="69916">MKDNEHMIKKLRRTPLKDYPKKIRNKINLKLKEKGIISNRQHRSFRDFSGFLANSLISPMVYAPFREQDKRCFATMENITRHLTSLSLNRENKSLVSVIMPVYNRIDTVKYAIDSVLHQSYTNLELIIIDDGSDDGTKELLDKIKDERVIILYNQTCKGVSYARNQGLRTANGKYIAYLDSDNIWDSRYLAAMIGAFIQLPNAEVVYSGQLLFKGNGKKPFAVRFGSFNKSLLTNRNYIDINALCHTHELYKRIGCFDETLIRLVDYDLIIRMAETSQMYSIPVLLSHYYYDKAQNTITNSSGYVEYLEIVREKRNERLKDYAASSIDDLKFLNDHDNRKISIIIPSYEALDDLRECIDSILTINVNNQLEIIVVDNSSSRPVIDYLDQMASSGQIKLLKNDINYGFTYAVNQGIDLAGNDNDILIMNNDAILTLNAVSAMHNAAYELPDCGIIVPQQVLPGCTKTINEHVPFAYPQYECDVNLSAAHANIINVPVFHSGRVVELSFAPFFCVYIKREVLDKSVGLDPEYGRHYRSDRIFCNYIRHMMNLKIYYVEKAVVFHKLQKSTDDLRGKQDRDANFDIMFHKNQWDPQLSAKLGYDTPVWDF</sequence>
<keyword evidence="2" id="KW-0328">Glycosyltransferase</keyword>
<dbReference type="Proteomes" id="UP000825933">
    <property type="component" value="Unassembled WGS sequence"/>
</dbReference>
<name>A0A8T5V5B6_9EURY</name>
<dbReference type="Pfam" id="PF00535">
    <property type="entry name" value="Glycos_transf_2"/>
    <property type="match status" value="2"/>
</dbReference>
<dbReference type="AlphaFoldDB" id="A0A8T5V5B6"/>
<evidence type="ECO:0000313" key="2">
    <source>
        <dbReference type="EMBL" id="MBZ2167081.1"/>
    </source>
</evidence>
<keyword evidence="3" id="KW-1185">Reference proteome</keyword>
<feature type="domain" description="Glycosyltransferase 2-like" evidence="1">
    <location>
        <begin position="97"/>
        <end position="251"/>
    </location>
</feature>
<dbReference type="Gene3D" id="3.90.550.10">
    <property type="entry name" value="Spore Coat Polysaccharide Biosynthesis Protein SpsA, Chain A"/>
    <property type="match status" value="2"/>
</dbReference>
<proteinExistence type="predicted"/>
<reference evidence="3" key="1">
    <citation type="journal article" date="2022" name="Microbiol. Resour. Announc.">
        <title>Draft Genome Sequence of a Methanogenic Archaeon from West Spitsbergen Permafrost.</title>
        <authorList>
            <person name="Trubitsyn V."/>
            <person name="Rivkina E."/>
            <person name="Shcherbakova V."/>
        </authorList>
    </citation>
    <scope>NUCLEOTIDE SEQUENCE [LARGE SCALE GENOMIC DNA]</scope>
    <source>
        <strain evidence="3">VT</strain>
    </source>
</reference>
<organism evidence="2 3">
    <name type="scientific">Methanobacterium spitsbergense</name>
    <dbReference type="NCBI Taxonomy" id="2874285"/>
    <lineage>
        <taxon>Archaea</taxon>
        <taxon>Methanobacteriati</taxon>
        <taxon>Methanobacteriota</taxon>
        <taxon>Methanomada group</taxon>
        <taxon>Methanobacteria</taxon>
        <taxon>Methanobacteriales</taxon>
        <taxon>Methanobacteriaceae</taxon>
        <taxon>Methanobacterium</taxon>
    </lineage>
</organism>
<keyword evidence="2" id="KW-0808">Transferase</keyword>
<dbReference type="EMBL" id="JAIOUQ010000017">
    <property type="protein sequence ID" value="MBZ2167081.1"/>
    <property type="molecule type" value="Genomic_DNA"/>
</dbReference>
<dbReference type="InterPro" id="IPR001173">
    <property type="entry name" value="Glyco_trans_2-like"/>
</dbReference>
<accession>A0A8T5V5B6</accession>
<feature type="domain" description="Glycosyltransferase 2-like" evidence="1">
    <location>
        <begin position="342"/>
        <end position="455"/>
    </location>
</feature>
<dbReference type="InterPro" id="IPR029044">
    <property type="entry name" value="Nucleotide-diphossugar_trans"/>
</dbReference>
<dbReference type="RefSeq" id="WP_223792617.1">
    <property type="nucleotide sequence ID" value="NZ_JAIOUQ010000017.1"/>
</dbReference>
<dbReference type="SUPFAM" id="SSF53448">
    <property type="entry name" value="Nucleotide-diphospho-sugar transferases"/>
    <property type="match status" value="2"/>
</dbReference>
<dbReference type="PANTHER" id="PTHR43179">
    <property type="entry name" value="RHAMNOSYLTRANSFERASE WBBL"/>
    <property type="match status" value="1"/>
</dbReference>
<protein>
    <submittedName>
        <fullName evidence="2">Glycosyltransferase</fullName>
        <ecNumber evidence="2">2.4.-.-</ecNumber>
    </submittedName>
</protein>
<dbReference type="EC" id="2.4.-.-" evidence="2"/>
<comment type="caution">
    <text evidence="2">The sequence shown here is derived from an EMBL/GenBank/DDBJ whole genome shotgun (WGS) entry which is preliminary data.</text>
</comment>